<dbReference type="SUPFAM" id="SSF54786">
    <property type="entry name" value="YcfA/nrd intein domain"/>
    <property type="match status" value="1"/>
</dbReference>
<protein>
    <submittedName>
        <fullName evidence="8">Type II toxin-antitoxin system HicA family toxin</fullName>
    </submittedName>
</protein>
<evidence type="ECO:0000256" key="1">
    <source>
        <dbReference type="ARBA" id="ARBA00006620"/>
    </source>
</evidence>
<evidence type="ECO:0000256" key="3">
    <source>
        <dbReference type="ARBA" id="ARBA00022722"/>
    </source>
</evidence>
<evidence type="ECO:0000256" key="4">
    <source>
        <dbReference type="ARBA" id="ARBA00022759"/>
    </source>
</evidence>
<organism evidence="8 9">
    <name type="scientific">Actinomycetospora termitidis</name>
    <dbReference type="NCBI Taxonomy" id="3053470"/>
    <lineage>
        <taxon>Bacteria</taxon>
        <taxon>Bacillati</taxon>
        <taxon>Actinomycetota</taxon>
        <taxon>Actinomycetes</taxon>
        <taxon>Pseudonocardiales</taxon>
        <taxon>Pseudonocardiaceae</taxon>
        <taxon>Actinomycetospora</taxon>
    </lineage>
</organism>
<keyword evidence="6" id="KW-0694">RNA-binding</keyword>
<name>A0ABT7MGF9_9PSEU</name>
<keyword evidence="5" id="KW-0378">Hydrolase</keyword>
<dbReference type="EMBL" id="JASVWF010000006">
    <property type="protein sequence ID" value="MDL5159027.1"/>
    <property type="molecule type" value="Genomic_DNA"/>
</dbReference>
<keyword evidence="2" id="KW-1277">Toxin-antitoxin system</keyword>
<evidence type="ECO:0000256" key="5">
    <source>
        <dbReference type="ARBA" id="ARBA00022801"/>
    </source>
</evidence>
<evidence type="ECO:0000313" key="9">
    <source>
        <dbReference type="Proteomes" id="UP001231924"/>
    </source>
</evidence>
<keyword evidence="9" id="KW-1185">Reference proteome</keyword>
<evidence type="ECO:0000256" key="7">
    <source>
        <dbReference type="ARBA" id="ARBA00023016"/>
    </source>
</evidence>
<proteinExistence type="inferred from homology"/>
<dbReference type="PANTHER" id="PTHR34873:SF3">
    <property type="entry name" value="ADDICTION MODULE TOXIN, HICA FAMILY"/>
    <property type="match status" value="1"/>
</dbReference>
<dbReference type="Gene3D" id="3.30.920.30">
    <property type="entry name" value="Hypothetical protein"/>
    <property type="match status" value="1"/>
</dbReference>
<keyword evidence="7" id="KW-0346">Stress response</keyword>
<comment type="caution">
    <text evidence="8">The sequence shown here is derived from an EMBL/GenBank/DDBJ whole genome shotgun (WGS) entry which is preliminary data.</text>
</comment>
<evidence type="ECO:0000256" key="6">
    <source>
        <dbReference type="ARBA" id="ARBA00022884"/>
    </source>
</evidence>
<sequence length="74" mass="7984">MSPTLPQVSGKEVVRALTAAGFEERSTRGSHLKLRHPDGRVVIVPLHREIARGTLASVLRQAGLSTAQFLALLD</sequence>
<dbReference type="RefSeq" id="WP_286055594.1">
    <property type="nucleotide sequence ID" value="NZ_JASVWF010000006.1"/>
</dbReference>
<keyword evidence="4" id="KW-0255">Endonuclease</keyword>
<dbReference type="InterPro" id="IPR012933">
    <property type="entry name" value="HicA_mRNA_interferase"/>
</dbReference>
<comment type="similarity">
    <text evidence="1">Belongs to the HicA mRNA interferase family.</text>
</comment>
<evidence type="ECO:0000256" key="2">
    <source>
        <dbReference type="ARBA" id="ARBA00022649"/>
    </source>
</evidence>
<dbReference type="InterPro" id="IPR038570">
    <property type="entry name" value="HicA_sf"/>
</dbReference>
<gene>
    <name evidence="8" type="ORF">QRT03_23875</name>
</gene>
<dbReference type="PANTHER" id="PTHR34873">
    <property type="entry name" value="SSR1766 PROTEIN"/>
    <property type="match status" value="1"/>
</dbReference>
<keyword evidence="3" id="KW-0540">Nuclease</keyword>
<reference evidence="8 9" key="1">
    <citation type="submission" date="2023-06" db="EMBL/GenBank/DDBJ databases">
        <title>Actinomycetospora Odt1-22.</title>
        <authorList>
            <person name="Supong K."/>
        </authorList>
    </citation>
    <scope>NUCLEOTIDE SEQUENCE [LARGE SCALE GENOMIC DNA]</scope>
    <source>
        <strain evidence="8 9">Odt1-22</strain>
    </source>
</reference>
<accession>A0ABT7MGF9</accession>
<dbReference type="Proteomes" id="UP001231924">
    <property type="component" value="Unassembled WGS sequence"/>
</dbReference>
<evidence type="ECO:0000313" key="8">
    <source>
        <dbReference type="EMBL" id="MDL5159027.1"/>
    </source>
</evidence>
<dbReference type="Pfam" id="PF07927">
    <property type="entry name" value="HicA_toxin"/>
    <property type="match status" value="1"/>
</dbReference>